<dbReference type="Proteomes" id="UP000187406">
    <property type="component" value="Unassembled WGS sequence"/>
</dbReference>
<evidence type="ECO:0000313" key="2">
    <source>
        <dbReference type="Proteomes" id="UP000187406"/>
    </source>
</evidence>
<proteinExistence type="predicted"/>
<reference evidence="2" key="1">
    <citation type="submission" date="2016-04" db="EMBL/GenBank/DDBJ databases">
        <title>Cephalotus genome sequencing.</title>
        <authorList>
            <person name="Fukushima K."/>
            <person name="Hasebe M."/>
            <person name="Fang X."/>
        </authorList>
    </citation>
    <scope>NUCLEOTIDE SEQUENCE [LARGE SCALE GENOMIC DNA]</scope>
    <source>
        <strain evidence="2">cv. St1</strain>
    </source>
</reference>
<evidence type="ECO:0000313" key="1">
    <source>
        <dbReference type="EMBL" id="GAV70615.1"/>
    </source>
</evidence>
<comment type="caution">
    <text evidence="1">The sequence shown here is derived from an EMBL/GenBank/DDBJ whole genome shotgun (WGS) entry which is preliminary data.</text>
</comment>
<organism evidence="1 2">
    <name type="scientific">Cephalotus follicularis</name>
    <name type="common">Albany pitcher plant</name>
    <dbReference type="NCBI Taxonomy" id="3775"/>
    <lineage>
        <taxon>Eukaryota</taxon>
        <taxon>Viridiplantae</taxon>
        <taxon>Streptophyta</taxon>
        <taxon>Embryophyta</taxon>
        <taxon>Tracheophyta</taxon>
        <taxon>Spermatophyta</taxon>
        <taxon>Magnoliopsida</taxon>
        <taxon>eudicotyledons</taxon>
        <taxon>Gunneridae</taxon>
        <taxon>Pentapetalae</taxon>
        <taxon>rosids</taxon>
        <taxon>fabids</taxon>
        <taxon>Oxalidales</taxon>
        <taxon>Cephalotaceae</taxon>
        <taxon>Cephalotus</taxon>
    </lineage>
</organism>
<sequence length="162" mass="18760">MLRLIWDILKDRPSLWVRWSKAEILKNSSFWQVERKQSLSVTWKCLLDLRVQASANLVFSIGSMSSWSIWYDPWFQSTLLVTRLGHRVIYESGLSRNATLSEVISDAAWNWPANVRQLREISHACEDIPIGQCDAIDWQVKGRSFSFKSAWEATRAPHPEAP</sequence>
<accession>A0A1Q3BRM8</accession>
<keyword evidence="2" id="KW-1185">Reference proteome</keyword>
<dbReference type="EMBL" id="BDDD01000827">
    <property type="protein sequence ID" value="GAV70615.1"/>
    <property type="molecule type" value="Genomic_DNA"/>
</dbReference>
<dbReference type="AlphaFoldDB" id="A0A1Q3BRM8"/>
<dbReference type="InParanoid" id="A0A1Q3BRM8"/>
<protein>
    <recommendedName>
        <fullName evidence="3">Zf-RVT domain-containing protein</fullName>
    </recommendedName>
</protein>
<gene>
    <name evidence="1" type="ORF">CFOL_v3_14113</name>
</gene>
<evidence type="ECO:0008006" key="3">
    <source>
        <dbReference type="Google" id="ProtNLM"/>
    </source>
</evidence>
<name>A0A1Q3BRM8_CEPFO</name>